<dbReference type="GO" id="GO:0006887">
    <property type="term" value="P:exocytosis"/>
    <property type="evidence" value="ECO:0007669"/>
    <property type="project" value="TreeGrafter"/>
</dbReference>
<feature type="region of interest" description="Disordered" evidence="3">
    <location>
        <begin position="441"/>
        <end position="514"/>
    </location>
</feature>
<comment type="caution">
    <text evidence="5">The sequence shown here is derived from an EMBL/GenBank/DDBJ whole genome shotgun (WGS) entry which is preliminary data.</text>
</comment>
<dbReference type="InterPro" id="IPR000008">
    <property type="entry name" value="C2_dom"/>
</dbReference>
<gene>
    <name evidence="5" type="ORF">EZS28_024988</name>
</gene>
<dbReference type="PRINTS" id="PR00360">
    <property type="entry name" value="C2DOMAIN"/>
</dbReference>
<dbReference type="Gene3D" id="2.60.40.150">
    <property type="entry name" value="C2 domain"/>
    <property type="match status" value="1"/>
</dbReference>
<dbReference type="OrthoDB" id="270970at2759"/>
<dbReference type="EMBL" id="SNRW01008465">
    <property type="protein sequence ID" value="KAA6379485.1"/>
    <property type="molecule type" value="Genomic_DNA"/>
</dbReference>
<dbReference type="PANTHER" id="PTHR45729">
    <property type="entry name" value="RABPHILIN, ISOFORM A"/>
    <property type="match status" value="1"/>
</dbReference>
<dbReference type="Proteomes" id="UP000324800">
    <property type="component" value="Unassembled WGS sequence"/>
</dbReference>
<dbReference type="PANTHER" id="PTHR45729:SF9">
    <property type="entry name" value="DOUBLE C2-LIKE DOMAIN-CONTAINING PROTEIN BETA"/>
    <property type="match status" value="1"/>
</dbReference>
<reference evidence="5 6" key="1">
    <citation type="submission" date="2019-03" db="EMBL/GenBank/DDBJ databases">
        <title>Single cell metagenomics reveals metabolic interactions within the superorganism composed of flagellate Streblomastix strix and complex community of Bacteroidetes bacteria on its surface.</title>
        <authorList>
            <person name="Treitli S.C."/>
            <person name="Kolisko M."/>
            <person name="Husnik F."/>
            <person name="Keeling P."/>
            <person name="Hampl V."/>
        </authorList>
    </citation>
    <scope>NUCLEOTIDE SEQUENCE [LARGE SCALE GENOMIC DNA]</scope>
    <source>
        <strain evidence="5">ST1C</strain>
    </source>
</reference>
<dbReference type="CDD" id="cd00030">
    <property type="entry name" value="C2"/>
    <property type="match status" value="1"/>
</dbReference>
<evidence type="ECO:0000313" key="6">
    <source>
        <dbReference type="Proteomes" id="UP000324800"/>
    </source>
</evidence>
<keyword evidence="2" id="KW-0175">Coiled coil</keyword>
<dbReference type="Pfam" id="PF00168">
    <property type="entry name" value="C2"/>
    <property type="match status" value="1"/>
</dbReference>
<protein>
    <recommendedName>
        <fullName evidence="4">C2 domain-containing protein</fullName>
    </recommendedName>
</protein>
<evidence type="ECO:0000256" key="2">
    <source>
        <dbReference type="SAM" id="Coils"/>
    </source>
</evidence>
<dbReference type="GO" id="GO:0046872">
    <property type="term" value="F:metal ion binding"/>
    <property type="evidence" value="ECO:0007669"/>
    <property type="project" value="UniProtKB-KW"/>
</dbReference>
<dbReference type="AlphaFoldDB" id="A0A5J4VAF2"/>
<dbReference type="SMART" id="SM00239">
    <property type="entry name" value="C2"/>
    <property type="match status" value="1"/>
</dbReference>
<name>A0A5J4VAF2_9EUKA</name>
<feature type="region of interest" description="Disordered" evidence="3">
    <location>
        <begin position="343"/>
        <end position="368"/>
    </location>
</feature>
<dbReference type="InterPro" id="IPR043566">
    <property type="entry name" value="Rabphilin/DOC2/Noc2"/>
</dbReference>
<evidence type="ECO:0000259" key="4">
    <source>
        <dbReference type="PROSITE" id="PS50004"/>
    </source>
</evidence>
<dbReference type="InterPro" id="IPR035892">
    <property type="entry name" value="C2_domain_sf"/>
</dbReference>
<dbReference type="SUPFAM" id="SSF49562">
    <property type="entry name" value="C2 domain (Calcium/lipid-binding domain, CaLB)"/>
    <property type="match status" value="1"/>
</dbReference>
<evidence type="ECO:0000256" key="1">
    <source>
        <dbReference type="ARBA" id="ARBA00022723"/>
    </source>
</evidence>
<feature type="domain" description="C2" evidence="4">
    <location>
        <begin position="545"/>
        <end position="666"/>
    </location>
</feature>
<proteinExistence type="predicted"/>
<dbReference type="PROSITE" id="PS50004">
    <property type="entry name" value="C2"/>
    <property type="match status" value="1"/>
</dbReference>
<organism evidence="5 6">
    <name type="scientific">Streblomastix strix</name>
    <dbReference type="NCBI Taxonomy" id="222440"/>
    <lineage>
        <taxon>Eukaryota</taxon>
        <taxon>Metamonada</taxon>
        <taxon>Preaxostyla</taxon>
        <taxon>Oxymonadida</taxon>
        <taxon>Streblomastigidae</taxon>
        <taxon>Streblomastix</taxon>
    </lineage>
</organism>
<evidence type="ECO:0000313" key="5">
    <source>
        <dbReference type="EMBL" id="KAA6379485.1"/>
    </source>
</evidence>
<accession>A0A5J4VAF2</accession>
<sequence length="965" mass="113407">MKSGKFRFAGQTTLTEDDLSTLTNQSTSLLINPTTGILLAGIPFQLLILRTSVIRALVKIGLFGGKNEAVSLREVLKQTETSSSKPAHKIRIPGCPTSLSFVPQLNTVIDEKEDQEQKQIEQQIGNERERRGIEQTCLTSFANVSGFCWGKTIMRGIDNDKEIVYKLAVGYNDGLVKIHHISVPYTNIFEPNQSDVLQSTNNIRVDSVPLYNESQTHSVGSVIISDVNLIISRSRLPEPPGKIRYKQKIQNILEQNQSIQQKEQVNEIQEDDQIYTQREDGNAPFLVFITATGQLCVFLSSFYSLYTPFGQDKILIADLNMRINYDKEKERIKQIQLKQQIESDQSDVTMKDKEDKIDGDESSEEKGRKIQTKIKEKINQNFSVQINESESIFSPHPLEQLNLWKIPFIHKIEDQGKEENEGEQNEDELCNVFKGIQIEEKEDQKEEVEQRKAEEEQKRKDEEEQQRKDEEEQRIKSSKEEQKRKDEEVQKRKDDEEQQKKELEKEQQNGDEFLKIKALEKEQKRKALEEEQQRRDDDEQINKKKIQVSENNINEDEKELTKGNVIITIFGVKDVAAMDINGKSDPFIEIMLNGQKQKTQIKKNTLNAEFNETFKFNYHGFETSGEKGITLELWDYDRFNDNDQIGKVEIPLLKYKGKKEKGSYQFLGVNKLYGQNVGTVDVEVQYIAEQYDNIEKEEERQKQGEQEQQLQIGEEQEILKDAEMRLNEKERLKREMLIQMRNEQELKNEEIERAQDAEQSEKQLIESRRVAESERNKIQRENIQLKNQIEQMKSQIENERNIADQLERKYITENEHKEIEITTNEIVKRQQIEQLRREEQKEKERYIRQLEISQKTVDEQQQQLISSQNKQSIILEELDKANQTIEREKIKLDNEQRKRKEFESENEKLKFEVYQLKLRLGDDLNDDYQVGMQNKDKEKEEEINQLRQQIQIQISEKERQKQQKE</sequence>
<keyword evidence="1" id="KW-0479">Metal-binding</keyword>
<evidence type="ECO:0000256" key="3">
    <source>
        <dbReference type="SAM" id="MobiDB-lite"/>
    </source>
</evidence>
<dbReference type="GO" id="GO:0017158">
    <property type="term" value="P:regulation of calcium ion-dependent exocytosis"/>
    <property type="evidence" value="ECO:0007669"/>
    <property type="project" value="TreeGrafter"/>
</dbReference>
<feature type="coiled-coil region" evidence="2">
    <location>
        <begin position="687"/>
        <end position="963"/>
    </location>
</feature>